<name>A0A6C0KRM9_9ZZZZ</name>
<reference evidence="1" key="1">
    <citation type="journal article" date="2020" name="Nature">
        <title>Giant virus diversity and host interactions through global metagenomics.</title>
        <authorList>
            <person name="Schulz F."/>
            <person name="Roux S."/>
            <person name="Paez-Espino D."/>
            <person name="Jungbluth S."/>
            <person name="Walsh D.A."/>
            <person name="Denef V.J."/>
            <person name="McMahon K.D."/>
            <person name="Konstantinidis K.T."/>
            <person name="Eloe-Fadrosh E.A."/>
            <person name="Kyrpides N.C."/>
            <person name="Woyke T."/>
        </authorList>
    </citation>
    <scope>NUCLEOTIDE SEQUENCE</scope>
    <source>
        <strain evidence="1">GVMAG-S-3300013093-109</strain>
    </source>
</reference>
<protein>
    <submittedName>
        <fullName evidence="1">Uncharacterized protein</fullName>
    </submittedName>
</protein>
<accession>A0A6C0KRM9</accession>
<evidence type="ECO:0000313" key="1">
    <source>
        <dbReference type="EMBL" id="QHU20665.1"/>
    </source>
</evidence>
<dbReference type="AlphaFoldDB" id="A0A6C0KRM9"/>
<organism evidence="1">
    <name type="scientific">viral metagenome</name>
    <dbReference type="NCBI Taxonomy" id="1070528"/>
    <lineage>
        <taxon>unclassified sequences</taxon>
        <taxon>metagenomes</taxon>
        <taxon>organismal metagenomes</taxon>
    </lineage>
</organism>
<proteinExistence type="predicted"/>
<dbReference type="EMBL" id="MN740970">
    <property type="protein sequence ID" value="QHU20665.1"/>
    <property type="molecule type" value="Genomic_DNA"/>
</dbReference>
<sequence length="134" mass="14962">MSILSDLLQIPDDTQYITLNAINDIACCVINPLISIIHTVQYLPVENNEVAVQVEIATQMLSKSIDHIHSTVSAIEDAVRGGNTTGVVSFMYLFEELAKKNMNYLQLIQSFHMITSDVLVKLYIISLLATIYCK</sequence>